<keyword evidence="8" id="KW-1185">Reference proteome</keyword>
<keyword evidence="5" id="KW-0539">Nucleus</keyword>
<comment type="subcellular location">
    <subcellularLocation>
        <location evidence="1">Nucleus</location>
    </subcellularLocation>
</comment>
<evidence type="ECO:0000256" key="2">
    <source>
        <dbReference type="ARBA" id="ARBA00023015"/>
    </source>
</evidence>
<sequence length="265" mass="30091">MENLSPDCSTLPIRKRLKKPNAKGYSSVSTIPKNEEQDSSVSTILFLSCDYSRENSNKKSKIVSQTALPEVSTELTLSNQSWITDFPRASCQQGHAVVQEPSSCNSCNLERMRFYTAEDLEEEGRKGISTNLSLSYRYNTVNILDNNLDLWKIKKRLKESDLGNLSRLLVPSNLVKKDVLPLLSSDLVNGIKSKRGAPVVFWDVDTETTHNLVFKKWDSSGSYVFIGGWTTEFVQRRSLKEGDEIRIYWDVPNSRFNFSVIYGAR</sequence>
<dbReference type="SMART" id="SM01019">
    <property type="entry name" value="B3"/>
    <property type="match status" value="1"/>
</dbReference>
<reference evidence="7 8" key="1">
    <citation type="journal article" date="2014" name="PLoS ONE">
        <title>Global Analysis of Gene Expression Profiles in Physic Nut (Jatropha curcas L.) Seedlings Exposed to Salt Stress.</title>
        <authorList>
            <person name="Zhang L."/>
            <person name="Zhang C."/>
            <person name="Wu P."/>
            <person name="Chen Y."/>
            <person name="Li M."/>
            <person name="Jiang H."/>
            <person name="Wu G."/>
        </authorList>
    </citation>
    <scope>NUCLEOTIDE SEQUENCE [LARGE SCALE GENOMIC DNA]</scope>
    <source>
        <strain evidence="8">cv. GZQX0401</strain>
        <tissue evidence="7">Young leaves</tissue>
    </source>
</reference>
<keyword evidence="4" id="KW-0804">Transcription</keyword>
<dbReference type="InterPro" id="IPR051442">
    <property type="entry name" value="B3_domain"/>
</dbReference>
<name>A0A067L9E3_JATCU</name>
<dbReference type="PANTHER" id="PTHR34269:SF11">
    <property type="entry name" value="B3 DOMAIN PROTEIN"/>
    <property type="match status" value="1"/>
</dbReference>
<proteinExistence type="predicted"/>
<evidence type="ECO:0000256" key="4">
    <source>
        <dbReference type="ARBA" id="ARBA00023163"/>
    </source>
</evidence>
<organism evidence="7 8">
    <name type="scientific">Jatropha curcas</name>
    <name type="common">Barbados nut</name>
    <dbReference type="NCBI Taxonomy" id="180498"/>
    <lineage>
        <taxon>Eukaryota</taxon>
        <taxon>Viridiplantae</taxon>
        <taxon>Streptophyta</taxon>
        <taxon>Embryophyta</taxon>
        <taxon>Tracheophyta</taxon>
        <taxon>Spermatophyta</taxon>
        <taxon>Magnoliopsida</taxon>
        <taxon>eudicotyledons</taxon>
        <taxon>Gunneridae</taxon>
        <taxon>Pentapetalae</taxon>
        <taxon>rosids</taxon>
        <taxon>fabids</taxon>
        <taxon>Malpighiales</taxon>
        <taxon>Euphorbiaceae</taxon>
        <taxon>Crotonoideae</taxon>
        <taxon>Jatropheae</taxon>
        <taxon>Jatropha</taxon>
    </lineage>
</organism>
<protein>
    <recommendedName>
        <fullName evidence="6">TF-B3 domain-containing protein</fullName>
    </recommendedName>
</protein>
<evidence type="ECO:0000259" key="6">
    <source>
        <dbReference type="SMART" id="SM01019"/>
    </source>
</evidence>
<dbReference type="CDD" id="cd10017">
    <property type="entry name" value="B3_DNA"/>
    <property type="match status" value="1"/>
</dbReference>
<dbReference type="OrthoDB" id="1915967at2759"/>
<dbReference type="Gene3D" id="2.40.330.10">
    <property type="entry name" value="DNA-binding pseudobarrel domain"/>
    <property type="match status" value="1"/>
</dbReference>
<dbReference type="GO" id="GO:0003677">
    <property type="term" value="F:DNA binding"/>
    <property type="evidence" value="ECO:0007669"/>
    <property type="project" value="UniProtKB-KW"/>
</dbReference>
<dbReference type="Proteomes" id="UP000027138">
    <property type="component" value="Unassembled WGS sequence"/>
</dbReference>
<dbReference type="InterPro" id="IPR015300">
    <property type="entry name" value="DNA-bd_pseudobarrel_sf"/>
</dbReference>
<keyword evidence="2" id="KW-0805">Transcription regulation</keyword>
<dbReference type="AlphaFoldDB" id="A0A067L9E3"/>
<dbReference type="SUPFAM" id="SSF101936">
    <property type="entry name" value="DNA-binding pseudobarrel domain"/>
    <property type="match status" value="1"/>
</dbReference>
<evidence type="ECO:0000256" key="5">
    <source>
        <dbReference type="ARBA" id="ARBA00023242"/>
    </source>
</evidence>
<evidence type="ECO:0000256" key="3">
    <source>
        <dbReference type="ARBA" id="ARBA00023125"/>
    </source>
</evidence>
<dbReference type="EMBL" id="KK914240">
    <property type="protein sequence ID" value="KDP45081.1"/>
    <property type="molecule type" value="Genomic_DNA"/>
</dbReference>
<dbReference type="PANTHER" id="PTHR34269">
    <property type="entry name" value="TRANSCRIPTION FACTOR B3-DOMAIN FAMILY-RELATED"/>
    <property type="match status" value="1"/>
</dbReference>
<dbReference type="STRING" id="180498.A0A067L9E3"/>
<evidence type="ECO:0000313" key="8">
    <source>
        <dbReference type="Proteomes" id="UP000027138"/>
    </source>
</evidence>
<gene>
    <name evidence="7" type="ORF">JCGZ_01581</name>
</gene>
<dbReference type="InterPro" id="IPR003340">
    <property type="entry name" value="B3_DNA-bd"/>
</dbReference>
<dbReference type="GO" id="GO:0005634">
    <property type="term" value="C:nucleus"/>
    <property type="evidence" value="ECO:0007669"/>
    <property type="project" value="UniProtKB-SubCell"/>
</dbReference>
<evidence type="ECO:0000256" key="1">
    <source>
        <dbReference type="ARBA" id="ARBA00004123"/>
    </source>
</evidence>
<feature type="domain" description="TF-B3" evidence="6">
    <location>
        <begin position="153"/>
        <end position="264"/>
    </location>
</feature>
<keyword evidence="3" id="KW-0238">DNA-binding</keyword>
<evidence type="ECO:0000313" key="7">
    <source>
        <dbReference type="EMBL" id="KDP45081.1"/>
    </source>
</evidence>
<accession>A0A067L9E3</accession>